<evidence type="ECO:0000313" key="1">
    <source>
        <dbReference type="EMBL" id="RZC32206.1"/>
    </source>
</evidence>
<keyword evidence="2" id="KW-1185">Reference proteome</keyword>
<sequence>MSAISIYEEYVKRTKIVNYVLTYRFSQDHLELFFCRATDDISPYPQSLGISTIHNSRNSNEDATCITDTNQPPAVLPELNIGLSLLSDNVVSYISGFVVRTVLKKLTCDTCIMSLYSHNDEDLPEMKLIKLKTE</sequence>
<accession>A0A482VHX5</accession>
<dbReference type="AlphaFoldDB" id="A0A482VHX5"/>
<dbReference type="OrthoDB" id="6491412at2759"/>
<proteinExistence type="predicted"/>
<gene>
    <name evidence="1" type="ORF">BDFB_011775</name>
</gene>
<comment type="caution">
    <text evidence="1">The sequence shown here is derived from an EMBL/GenBank/DDBJ whole genome shotgun (WGS) entry which is preliminary data.</text>
</comment>
<reference evidence="1 2" key="1">
    <citation type="submission" date="2017-03" db="EMBL/GenBank/DDBJ databases">
        <title>Genome of the blue death feigning beetle - Asbolus verrucosus.</title>
        <authorList>
            <person name="Rider S.D."/>
        </authorList>
    </citation>
    <scope>NUCLEOTIDE SEQUENCE [LARGE SCALE GENOMIC DNA]</scope>
    <source>
        <strain evidence="1">Butters</strain>
        <tissue evidence="1">Head and leg muscle</tissue>
    </source>
</reference>
<evidence type="ECO:0000313" key="2">
    <source>
        <dbReference type="Proteomes" id="UP000292052"/>
    </source>
</evidence>
<organism evidence="1 2">
    <name type="scientific">Asbolus verrucosus</name>
    <name type="common">Desert ironclad beetle</name>
    <dbReference type="NCBI Taxonomy" id="1661398"/>
    <lineage>
        <taxon>Eukaryota</taxon>
        <taxon>Metazoa</taxon>
        <taxon>Ecdysozoa</taxon>
        <taxon>Arthropoda</taxon>
        <taxon>Hexapoda</taxon>
        <taxon>Insecta</taxon>
        <taxon>Pterygota</taxon>
        <taxon>Neoptera</taxon>
        <taxon>Endopterygota</taxon>
        <taxon>Coleoptera</taxon>
        <taxon>Polyphaga</taxon>
        <taxon>Cucujiformia</taxon>
        <taxon>Tenebrionidae</taxon>
        <taxon>Pimeliinae</taxon>
        <taxon>Asbolus</taxon>
    </lineage>
</organism>
<name>A0A482VHX5_ASBVE</name>
<protein>
    <submittedName>
        <fullName evidence="1">Uncharacterized protein</fullName>
    </submittedName>
</protein>
<dbReference type="PANTHER" id="PTHR47577:SF2">
    <property type="entry name" value="THAP DOMAIN CONTAINING 9"/>
    <property type="match status" value="1"/>
</dbReference>
<dbReference type="PANTHER" id="PTHR47577">
    <property type="entry name" value="THAP DOMAIN-CONTAINING PROTEIN 6"/>
    <property type="match status" value="1"/>
</dbReference>
<feature type="non-terminal residue" evidence="1">
    <location>
        <position position="134"/>
    </location>
</feature>
<dbReference type="Proteomes" id="UP000292052">
    <property type="component" value="Unassembled WGS sequence"/>
</dbReference>
<dbReference type="EMBL" id="QDEB01099092">
    <property type="protein sequence ID" value="RZC32206.1"/>
    <property type="molecule type" value="Genomic_DNA"/>
</dbReference>